<evidence type="ECO:0000313" key="1">
    <source>
        <dbReference type="EMBL" id="KAK3762371.1"/>
    </source>
</evidence>
<evidence type="ECO:0000313" key="2">
    <source>
        <dbReference type="Proteomes" id="UP001283361"/>
    </source>
</evidence>
<dbReference type="Proteomes" id="UP001283361">
    <property type="component" value="Unassembled WGS sequence"/>
</dbReference>
<reference evidence="1" key="1">
    <citation type="journal article" date="2023" name="G3 (Bethesda)">
        <title>A reference genome for the long-term kleptoplast-retaining sea slug Elysia crispata morphotype clarki.</title>
        <authorList>
            <person name="Eastman K.E."/>
            <person name="Pendleton A.L."/>
            <person name="Shaikh M.A."/>
            <person name="Suttiyut T."/>
            <person name="Ogas R."/>
            <person name="Tomko P."/>
            <person name="Gavelis G."/>
            <person name="Widhalm J.R."/>
            <person name="Wisecaver J.H."/>
        </authorList>
    </citation>
    <scope>NUCLEOTIDE SEQUENCE</scope>
    <source>
        <strain evidence="1">ECLA1</strain>
    </source>
</reference>
<sequence>MPGLEAAHHVGYYRLVTQRAGAGDKSEPRASLLGGLYHGRSAHQFGRRNSRLYRPGVRQAVCPAGSVAHHFTIVSTQLGEWTCSRNGTLFVTAVNVIKPRFSARLVSAVGFSYALRWLEVNENDWAYS</sequence>
<comment type="caution">
    <text evidence="1">The sequence shown here is derived from an EMBL/GenBank/DDBJ whole genome shotgun (WGS) entry which is preliminary data.</text>
</comment>
<dbReference type="EMBL" id="JAWDGP010004715">
    <property type="protein sequence ID" value="KAK3762371.1"/>
    <property type="molecule type" value="Genomic_DNA"/>
</dbReference>
<gene>
    <name evidence="1" type="ORF">RRG08_031955</name>
</gene>
<dbReference type="AlphaFoldDB" id="A0AAE0Z5C2"/>
<organism evidence="1 2">
    <name type="scientific">Elysia crispata</name>
    <name type="common">lettuce slug</name>
    <dbReference type="NCBI Taxonomy" id="231223"/>
    <lineage>
        <taxon>Eukaryota</taxon>
        <taxon>Metazoa</taxon>
        <taxon>Spiralia</taxon>
        <taxon>Lophotrochozoa</taxon>
        <taxon>Mollusca</taxon>
        <taxon>Gastropoda</taxon>
        <taxon>Heterobranchia</taxon>
        <taxon>Euthyneura</taxon>
        <taxon>Panpulmonata</taxon>
        <taxon>Sacoglossa</taxon>
        <taxon>Placobranchoidea</taxon>
        <taxon>Plakobranchidae</taxon>
        <taxon>Elysia</taxon>
    </lineage>
</organism>
<proteinExistence type="predicted"/>
<accession>A0AAE0Z5C2</accession>
<name>A0AAE0Z5C2_9GAST</name>
<protein>
    <submittedName>
        <fullName evidence="1">Uncharacterized protein</fullName>
    </submittedName>
</protein>
<keyword evidence="2" id="KW-1185">Reference proteome</keyword>